<dbReference type="Proteomes" id="UP000838756">
    <property type="component" value="Unassembled WGS sequence"/>
</dbReference>
<protein>
    <submittedName>
        <fullName evidence="5">Jg18780 protein</fullName>
    </submittedName>
</protein>
<comment type="caution">
    <text evidence="5">The sequence shown here is derived from an EMBL/GenBank/DDBJ whole genome shotgun (WGS) entry which is preliminary data.</text>
</comment>
<keyword evidence="4" id="KW-0732">Signal</keyword>
<name>A0A8S4S3P3_9NEOP</name>
<dbReference type="Pfam" id="PF01723">
    <property type="entry name" value="Chorion_1"/>
    <property type="match status" value="1"/>
</dbReference>
<accession>A0A8S4S3P3</accession>
<evidence type="ECO:0000256" key="2">
    <source>
        <dbReference type="ARBA" id="ARBA00022737"/>
    </source>
</evidence>
<gene>
    <name evidence="5" type="primary">jg18780</name>
    <name evidence="5" type="ORF">PAEG_LOCUS21920</name>
</gene>
<keyword evidence="6" id="KW-1185">Reference proteome</keyword>
<feature type="chain" id="PRO_5035738467" evidence="4">
    <location>
        <begin position="22"/>
        <end position="185"/>
    </location>
</feature>
<keyword evidence="2" id="KW-0677">Repeat</keyword>
<dbReference type="GO" id="GO:0007304">
    <property type="term" value="P:chorion-containing eggshell formation"/>
    <property type="evidence" value="ECO:0007669"/>
    <property type="project" value="InterPro"/>
</dbReference>
<evidence type="ECO:0000313" key="5">
    <source>
        <dbReference type="EMBL" id="CAH2249557.1"/>
    </source>
</evidence>
<dbReference type="GO" id="GO:0005213">
    <property type="term" value="F:structural constituent of egg chorion"/>
    <property type="evidence" value="ECO:0007669"/>
    <property type="project" value="InterPro"/>
</dbReference>
<feature type="signal peptide" evidence="4">
    <location>
        <begin position="1"/>
        <end position="21"/>
    </location>
</feature>
<sequence>MVAKSVLFFCAQALLVQYISAQCIGNAYNGLAAPWGAAPYAGAWNGLPYAEAPLAAPCAAAFAPAASNGGGFQITSASPIAVTGLSLTSDNAYEGPLSVTGAMPFLGAVALEGALPTAGSGAITYGCGSGNVAMLSEGVNAGPFGYGAGVAGELGYGYAPLGYEAGIAGPGYGYGYNRGCGCGAL</sequence>
<dbReference type="InterPro" id="IPR002635">
    <property type="entry name" value="Chorion"/>
</dbReference>
<evidence type="ECO:0000256" key="3">
    <source>
        <dbReference type="RuleBase" id="RU004378"/>
    </source>
</evidence>
<proteinExistence type="inferred from homology"/>
<organism evidence="5 6">
    <name type="scientific">Pararge aegeria aegeria</name>
    <dbReference type="NCBI Taxonomy" id="348720"/>
    <lineage>
        <taxon>Eukaryota</taxon>
        <taxon>Metazoa</taxon>
        <taxon>Ecdysozoa</taxon>
        <taxon>Arthropoda</taxon>
        <taxon>Hexapoda</taxon>
        <taxon>Insecta</taxon>
        <taxon>Pterygota</taxon>
        <taxon>Neoptera</taxon>
        <taxon>Endopterygota</taxon>
        <taxon>Lepidoptera</taxon>
        <taxon>Glossata</taxon>
        <taxon>Ditrysia</taxon>
        <taxon>Papilionoidea</taxon>
        <taxon>Nymphalidae</taxon>
        <taxon>Satyrinae</taxon>
        <taxon>Satyrini</taxon>
        <taxon>Parargina</taxon>
        <taxon>Pararge</taxon>
    </lineage>
</organism>
<reference evidence="5" key="1">
    <citation type="submission" date="2022-03" db="EMBL/GenBank/DDBJ databases">
        <authorList>
            <person name="Lindestad O."/>
        </authorList>
    </citation>
    <scope>NUCLEOTIDE SEQUENCE</scope>
</reference>
<evidence type="ECO:0000256" key="1">
    <source>
        <dbReference type="ARBA" id="ARBA00005906"/>
    </source>
</evidence>
<comment type="similarity">
    <text evidence="1 3">Belongs to the chorion protein family.</text>
</comment>
<dbReference type="GO" id="GO:0042600">
    <property type="term" value="C:egg chorion"/>
    <property type="evidence" value="ECO:0007669"/>
    <property type="project" value="InterPro"/>
</dbReference>
<evidence type="ECO:0000256" key="4">
    <source>
        <dbReference type="SAM" id="SignalP"/>
    </source>
</evidence>
<dbReference type="OrthoDB" id="6930117at2759"/>
<evidence type="ECO:0000313" key="6">
    <source>
        <dbReference type="Proteomes" id="UP000838756"/>
    </source>
</evidence>
<dbReference type="EMBL" id="CAKXAJ010025998">
    <property type="protein sequence ID" value="CAH2249557.1"/>
    <property type="molecule type" value="Genomic_DNA"/>
</dbReference>
<dbReference type="AlphaFoldDB" id="A0A8S4S3P3"/>